<dbReference type="Proteomes" id="UP000282674">
    <property type="component" value="Unassembled WGS sequence"/>
</dbReference>
<dbReference type="SUPFAM" id="SSF52540">
    <property type="entry name" value="P-loop containing nucleoside triphosphate hydrolases"/>
    <property type="match status" value="1"/>
</dbReference>
<organism evidence="1 2">
    <name type="scientific">Actinomadura harenae</name>
    <dbReference type="NCBI Taxonomy" id="2483351"/>
    <lineage>
        <taxon>Bacteria</taxon>
        <taxon>Bacillati</taxon>
        <taxon>Actinomycetota</taxon>
        <taxon>Actinomycetes</taxon>
        <taxon>Streptosporangiales</taxon>
        <taxon>Thermomonosporaceae</taxon>
        <taxon>Actinomadura</taxon>
    </lineage>
</organism>
<evidence type="ECO:0000313" key="1">
    <source>
        <dbReference type="EMBL" id="RMI38472.1"/>
    </source>
</evidence>
<gene>
    <name evidence="1" type="ORF">EBO15_32875</name>
</gene>
<keyword evidence="2" id="KW-1185">Reference proteome</keyword>
<dbReference type="InterPro" id="IPR027417">
    <property type="entry name" value="P-loop_NTPase"/>
</dbReference>
<comment type="caution">
    <text evidence="1">The sequence shown here is derived from an EMBL/GenBank/DDBJ whole genome shotgun (WGS) entry which is preliminary data.</text>
</comment>
<dbReference type="GO" id="GO:0016740">
    <property type="term" value="F:transferase activity"/>
    <property type="evidence" value="ECO:0007669"/>
    <property type="project" value="UniProtKB-KW"/>
</dbReference>
<dbReference type="AlphaFoldDB" id="A0A3M2LLY9"/>
<dbReference type="PANTHER" id="PTHR36978">
    <property type="entry name" value="P-LOOP CONTAINING NUCLEOTIDE TRIPHOSPHATE HYDROLASE"/>
    <property type="match status" value="1"/>
</dbReference>
<reference evidence="1 2" key="1">
    <citation type="submission" date="2018-10" db="EMBL/GenBank/DDBJ databases">
        <title>Isolation from soil.</title>
        <authorList>
            <person name="Hu J."/>
        </authorList>
    </citation>
    <scope>NUCLEOTIDE SEQUENCE [LARGE SCALE GENOMIC DNA]</scope>
    <source>
        <strain evidence="1 2">NEAU-Ht49</strain>
    </source>
</reference>
<dbReference type="OrthoDB" id="285690at2"/>
<accession>A0A3M2LLY9</accession>
<dbReference type="RefSeq" id="WP_122198370.1">
    <property type="nucleotide sequence ID" value="NZ_JBHSKC010000041.1"/>
</dbReference>
<sequence length="222" mass="25120">MDVIGAGYGRTGTLSLKSALEQLGFGPCHHMTEVMRSGQVRAWRAKTRGEPVPWETLLGGYRSAVDWPSAAYWHEIADHYKEAKVVLSVRDPRSWVKSMRTTILAQQGRLNTPSGRALYSLSSLLGTRFAAFSDMSSFMPEMREFLRLDDDGLVARFERHTAEVVEAVPADRLLVYEVKQGWEPLCTFLEVPVPDGPFPRVNDSAEFTSQARRRMLRMLLTR</sequence>
<protein>
    <submittedName>
        <fullName evidence="1">Sulfotransferase family protein</fullName>
    </submittedName>
</protein>
<evidence type="ECO:0000313" key="2">
    <source>
        <dbReference type="Proteomes" id="UP000282674"/>
    </source>
</evidence>
<keyword evidence="1" id="KW-0808">Transferase</keyword>
<dbReference type="PANTHER" id="PTHR36978:SF4">
    <property type="entry name" value="P-LOOP CONTAINING NUCLEOSIDE TRIPHOSPHATE HYDROLASE PROTEIN"/>
    <property type="match status" value="1"/>
</dbReference>
<name>A0A3M2LLY9_9ACTN</name>
<dbReference type="EMBL" id="RFFG01000085">
    <property type="protein sequence ID" value="RMI38472.1"/>
    <property type="molecule type" value="Genomic_DNA"/>
</dbReference>
<dbReference type="Gene3D" id="3.40.50.300">
    <property type="entry name" value="P-loop containing nucleotide triphosphate hydrolases"/>
    <property type="match status" value="1"/>
</dbReference>
<dbReference type="InterPro" id="IPR040632">
    <property type="entry name" value="Sulfotransfer_4"/>
</dbReference>
<dbReference type="Pfam" id="PF17784">
    <property type="entry name" value="Sulfotransfer_4"/>
    <property type="match status" value="1"/>
</dbReference>
<proteinExistence type="predicted"/>